<keyword evidence="4" id="KW-0547">Nucleotide-binding</keyword>
<evidence type="ECO:0000256" key="4">
    <source>
        <dbReference type="ARBA" id="ARBA00022741"/>
    </source>
</evidence>
<gene>
    <name evidence="10" type="ORF">JKP88DRAFT_270646</name>
</gene>
<keyword evidence="5" id="KW-0833">Ubl conjugation pathway</keyword>
<sequence length="1137" mass="123993">MSATPAASVQGLEANSAFMDKYSRQIGAYGLEAMSKLLNMHVLVVGVKSVGMETAKNLALAGPGGITLWDDTPATMRDLGGNFFLNAEDVGKPRASAVAGRLQELNQMVTVRVHQGPLTEDVLRQHTAVVWCNGTRDELQRWDAVCRSHKIAFIAVGTLGATGYVFSDFGPSSYTIRDANGEAVATRIVTDISNAEEAVVTLLGAAGEEGGRMHGMEESDHDGWVEIRDVEGMDGPNGKGMAQLGPFKIKTCTRKTTVLVEKDGVKTRQEKSVFDPYRLVLSGADTRAFSKYLNGGVMTQVKVPVTRSHRSFADNLVQPAAPGSYGLLFTDGAKFGRAEQLHLGLLGIWEFQARHNQLPGVGDEAHAQEVVELARAANAAHKSMEGALIVDEVDADAIKAMALYAAVELQPLCAYFGGVVAQEVVKATGKFSPLNQWLHLDFLEVLPDAPPPPAERAPRGTRYDDLVAMFGVAFVRERLMAGRTFMVGCGALGCEFLKNFALLGFACGPGGLITVTDNDRIEVSNLSRQFLFREHNVGQPKSAAATAAVRATMNPDIQTATRPRMPATIRTLTTSTTAHVPLCVCALQARLYVDSRCVFYAKPLLESGTLGTKCNVQVVLPHVTASYADGPKDQADEDSIPMCTLRNFPSLIEHCIEWARAQFEDMFVATFAEAKKFCADKNAYIAAVRAATLDLKDARQQRSAAAKALDDCRRLAAVLRRARGATFESCLAEAFDRFHEMHRDRVLQLVHNFPEDHMTDAGERFWTGAKRFPQAANLDVAHDEDHINFIASAANILAAAYGVVPPPERGLLPPDHPQRDRRAIAQVVAELDVPMWEPSGDKVDLSDGTEAAEEKKDGEGEAEAEADDGSAAVQELSDLLCELERLELNGLSVEPAEFEKDQDLNFHIDFITAASNLRAWNYRIAPASRHAVKMIAGKIIPAIATTTASVCGLVMIELLKVLQGKPLAAYKDSSNNLGLNSYFFSEPVVPEKAKDEYDPINLAEVKCRPPGFTKWDKTVIDAGELTLRQFLGQFRAATGLNCTLVLHAISSAVVKLASSNFSSLREMRAPYKMTIVLRCTAVYEAAMDRPLREWVAERYAPAEVITAGRKYVELQVACADDEDQPYRVPMVVYRWAK</sequence>
<proteinExistence type="inferred from homology"/>
<evidence type="ECO:0000256" key="8">
    <source>
        <dbReference type="SAM" id="MobiDB-lite"/>
    </source>
</evidence>
<feature type="active site" description="Glycyl thioester intermediate" evidence="7">
    <location>
        <position position="643"/>
    </location>
</feature>
<dbReference type="Proteomes" id="UP000664859">
    <property type="component" value="Unassembled WGS sequence"/>
</dbReference>
<dbReference type="InterPro" id="IPR035985">
    <property type="entry name" value="Ubiquitin-activating_enz"/>
</dbReference>
<dbReference type="AlphaFoldDB" id="A0A836CB51"/>
<dbReference type="Pfam" id="PF10585">
    <property type="entry name" value="UBA_E1_SCCH"/>
    <property type="match status" value="1"/>
</dbReference>
<keyword evidence="11" id="KW-1185">Reference proteome</keyword>
<dbReference type="GO" id="GO:0016925">
    <property type="term" value="P:protein sumoylation"/>
    <property type="evidence" value="ECO:0007669"/>
    <property type="project" value="TreeGrafter"/>
</dbReference>
<dbReference type="Gene3D" id="3.40.50.720">
    <property type="entry name" value="NAD(P)-binding Rossmann-like Domain"/>
    <property type="match status" value="1"/>
</dbReference>
<dbReference type="InterPro" id="IPR018965">
    <property type="entry name" value="Ub-activating_enz_E1_C"/>
</dbReference>
<dbReference type="Gene3D" id="3.40.50.12550">
    <property type="entry name" value="Ubiquitin-activating enzyme E1, inactive adenylation domain, subdomain 2"/>
    <property type="match status" value="1"/>
</dbReference>
<dbReference type="Pfam" id="PF00899">
    <property type="entry name" value="ThiF"/>
    <property type="match status" value="2"/>
</dbReference>
<dbReference type="InterPro" id="IPR000594">
    <property type="entry name" value="ThiF_NAD_FAD-bd"/>
</dbReference>
<evidence type="ECO:0000256" key="7">
    <source>
        <dbReference type="PROSITE-ProRule" id="PRU10132"/>
    </source>
</evidence>
<reference evidence="10" key="1">
    <citation type="submission" date="2021-02" db="EMBL/GenBank/DDBJ databases">
        <title>First Annotated Genome of the Yellow-green Alga Tribonema minus.</title>
        <authorList>
            <person name="Mahan K.M."/>
        </authorList>
    </citation>
    <scope>NUCLEOTIDE SEQUENCE</scope>
    <source>
        <strain evidence="10">UTEX B ZZ1240</strain>
    </source>
</reference>
<dbReference type="InterPro" id="IPR042063">
    <property type="entry name" value="Ubi_acti_E1_SCCH"/>
</dbReference>
<evidence type="ECO:0000256" key="3">
    <source>
        <dbReference type="ARBA" id="ARBA00022598"/>
    </source>
</evidence>
<dbReference type="PANTHER" id="PTHR10953:SF4">
    <property type="entry name" value="UBIQUITIN-ACTIVATING ENZYME E1 C-TERMINAL DOMAIN-CONTAINING PROTEIN"/>
    <property type="match status" value="1"/>
</dbReference>
<dbReference type="InterPro" id="IPR042302">
    <property type="entry name" value="E1_FCCH_sf"/>
</dbReference>
<dbReference type="PANTHER" id="PTHR10953">
    <property type="entry name" value="UBIQUITIN-ACTIVATING ENZYME E1"/>
    <property type="match status" value="1"/>
</dbReference>
<dbReference type="SUPFAM" id="SSF69572">
    <property type="entry name" value="Activating enzymes of the ubiquitin-like proteins"/>
    <property type="match status" value="2"/>
</dbReference>
<organism evidence="10 11">
    <name type="scientific">Tribonema minus</name>
    <dbReference type="NCBI Taxonomy" id="303371"/>
    <lineage>
        <taxon>Eukaryota</taxon>
        <taxon>Sar</taxon>
        <taxon>Stramenopiles</taxon>
        <taxon>Ochrophyta</taxon>
        <taxon>PX clade</taxon>
        <taxon>Xanthophyceae</taxon>
        <taxon>Tribonematales</taxon>
        <taxon>Tribonemataceae</taxon>
        <taxon>Tribonema</taxon>
    </lineage>
</organism>
<dbReference type="InterPro" id="IPR042449">
    <property type="entry name" value="Ub-E1_IAD_1"/>
</dbReference>
<dbReference type="EMBL" id="JAFCMP010000521">
    <property type="protein sequence ID" value="KAG5177866.1"/>
    <property type="molecule type" value="Genomic_DNA"/>
</dbReference>
<dbReference type="OrthoDB" id="10252231at2759"/>
<keyword evidence="3" id="KW-0436">Ligase</keyword>
<accession>A0A836CB51</accession>
<evidence type="ECO:0000256" key="6">
    <source>
        <dbReference type="ARBA" id="ARBA00022840"/>
    </source>
</evidence>
<dbReference type="InterPro" id="IPR033127">
    <property type="entry name" value="UBQ-activ_enz_E1_Cys_AS"/>
</dbReference>
<comment type="pathway">
    <text evidence="1">Protein modification; protein ubiquitination.</text>
</comment>
<dbReference type="InterPro" id="IPR000011">
    <property type="entry name" value="UBQ/SUMO-activ_enz_E1-like"/>
</dbReference>
<dbReference type="Gene3D" id="1.10.10.2660">
    <property type="entry name" value="Ubiquitin-activating enzyme E1, SCCH domain"/>
    <property type="match status" value="1"/>
</dbReference>
<dbReference type="UniPathway" id="UPA00143"/>
<evidence type="ECO:0000256" key="5">
    <source>
        <dbReference type="ARBA" id="ARBA00022786"/>
    </source>
</evidence>
<comment type="caution">
    <text evidence="10">The sequence shown here is derived from an EMBL/GenBank/DDBJ whole genome shotgun (WGS) entry which is preliminary data.</text>
</comment>
<name>A0A836CB51_9STRA</name>
<evidence type="ECO:0000256" key="2">
    <source>
        <dbReference type="ARBA" id="ARBA00005673"/>
    </source>
</evidence>
<evidence type="ECO:0000259" key="9">
    <source>
        <dbReference type="SMART" id="SM00985"/>
    </source>
</evidence>
<dbReference type="InterPro" id="IPR045886">
    <property type="entry name" value="ThiF/MoeB/HesA"/>
</dbReference>
<dbReference type="SMART" id="SM00985">
    <property type="entry name" value="UBA_e1_C"/>
    <property type="match status" value="1"/>
</dbReference>
<feature type="domain" description="Ubiquitin-activating enzyme E1 C-terminal" evidence="9">
    <location>
        <begin position="970"/>
        <end position="1131"/>
    </location>
</feature>
<dbReference type="PROSITE" id="PS00865">
    <property type="entry name" value="UBIQUITIN_ACTIVAT_2"/>
    <property type="match status" value="1"/>
</dbReference>
<dbReference type="GO" id="GO:0016567">
    <property type="term" value="P:protein ubiquitination"/>
    <property type="evidence" value="ECO:0007669"/>
    <property type="project" value="UniProtKB-UniPathway"/>
</dbReference>
<dbReference type="Gene3D" id="3.50.50.80">
    <property type="entry name" value="Ubiquitin-activating enzyme E1, inactive adenylation domain, subdomain 1"/>
    <property type="match status" value="1"/>
</dbReference>
<evidence type="ECO:0000256" key="1">
    <source>
        <dbReference type="ARBA" id="ARBA00004906"/>
    </source>
</evidence>
<dbReference type="GO" id="GO:0031510">
    <property type="term" value="C:SUMO activating enzyme complex"/>
    <property type="evidence" value="ECO:0007669"/>
    <property type="project" value="TreeGrafter"/>
</dbReference>
<evidence type="ECO:0000313" key="11">
    <source>
        <dbReference type="Proteomes" id="UP000664859"/>
    </source>
</evidence>
<protein>
    <recommendedName>
        <fullName evidence="9">Ubiquitin-activating enzyme E1 C-terminal domain-containing protein</fullName>
    </recommendedName>
</protein>
<dbReference type="Gene3D" id="2.40.30.180">
    <property type="entry name" value="Ubiquitin-activating enzyme E1, FCCH domain"/>
    <property type="match status" value="1"/>
</dbReference>
<dbReference type="GO" id="GO:0005737">
    <property type="term" value="C:cytoplasm"/>
    <property type="evidence" value="ECO:0007669"/>
    <property type="project" value="TreeGrafter"/>
</dbReference>
<comment type="similarity">
    <text evidence="2">Belongs to the ubiquitin-activating E1 family.</text>
</comment>
<keyword evidence="6" id="KW-0067">ATP-binding</keyword>
<dbReference type="GO" id="GO:0005524">
    <property type="term" value="F:ATP binding"/>
    <property type="evidence" value="ECO:0007669"/>
    <property type="project" value="UniProtKB-KW"/>
</dbReference>
<evidence type="ECO:0000313" key="10">
    <source>
        <dbReference type="EMBL" id="KAG5177866.1"/>
    </source>
</evidence>
<dbReference type="PRINTS" id="PR01849">
    <property type="entry name" value="UBIQUITINACT"/>
</dbReference>
<dbReference type="GO" id="GO:0019948">
    <property type="term" value="F:SUMO activating enzyme activity"/>
    <property type="evidence" value="ECO:0007669"/>
    <property type="project" value="TreeGrafter"/>
</dbReference>
<feature type="region of interest" description="Disordered" evidence="8">
    <location>
        <begin position="838"/>
        <end position="869"/>
    </location>
</feature>
<dbReference type="InterPro" id="IPR019572">
    <property type="entry name" value="UBA_E1_SCCH"/>
</dbReference>